<proteinExistence type="predicted"/>
<evidence type="ECO:0000313" key="9">
    <source>
        <dbReference type="EMBL" id="UQN14152.1"/>
    </source>
</evidence>
<dbReference type="PANTHER" id="PTHR33362">
    <property type="entry name" value="SIALIC ACID TRAP TRANSPORTER PERMEASE PROTEIN SIAT-RELATED"/>
    <property type="match status" value="1"/>
</dbReference>
<feature type="transmembrane region" description="Helical" evidence="7">
    <location>
        <begin position="366"/>
        <end position="395"/>
    </location>
</feature>
<reference evidence="9" key="1">
    <citation type="submission" date="2022-05" db="EMBL/GenBank/DDBJ databases">
        <title>Complete genome sequence of toluene-degrading Gulosibacter sediminis strain ACHW.36C.</title>
        <authorList>
            <person name="Wai A.C."/>
            <person name="Lai G.K."/>
            <person name="Griffin S.D."/>
            <person name="Leung F.C."/>
        </authorList>
    </citation>
    <scope>NUCLEOTIDE SEQUENCE [LARGE SCALE GENOMIC DNA]</scope>
    <source>
        <strain evidence="9">ACHW.36C</strain>
    </source>
</reference>
<feature type="transmembrane region" description="Helical" evidence="7">
    <location>
        <begin position="61"/>
        <end position="79"/>
    </location>
</feature>
<feature type="transmembrane region" description="Helical" evidence="7">
    <location>
        <begin position="263"/>
        <end position="282"/>
    </location>
</feature>
<evidence type="ECO:0000256" key="4">
    <source>
        <dbReference type="ARBA" id="ARBA00022692"/>
    </source>
</evidence>
<evidence type="ECO:0000256" key="7">
    <source>
        <dbReference type="SAM" id="Phobius"/>
    </source>
</evidence>
<accession>A0ABY4MY71</accession>
<feature type="transmembrane region" description="Helical" evidence="7">
    <location>
        <begin position="288"/>
        <end position="305"/>
    </location>
</feature>
<dbReference type="PANTHER" id="PTHR33362:SF5">
    <property type="entry name" value="C4-DICARBOXYLATE TRAP TRANSPORTER LARGE PERMEASE PROTEIN DCTM"/>
    <property type="match status" value="1"/>
</dbReference>
<dbReference type="InterPro" id="IPR004681">
    <property type="entry name" value="TRAP_DctM"/>
</dbReference>
<protein>
    <submittedName>
        <fullName evidence="9">TRAP transporter large permease</fullName>
    </submittedName>
</protein>
<dbReference type="EMBL" id="CP097160">
    <property type="protein sequence ID" value="UQN14152.1"/>
    <property type="molecule type" value="Genomic_DNA"/>
</dbReference>
<evidence type="ECO:0000256" key="5">
    <source>
        <dbReference type="ARBA" id="ARBA00022989"/>
    </source>
</evidence>
<dbReference type="InterPro" id="IPR010656">
    <property type="entry name" value="DctM"/>
</dbReference>
<evidence type="ECO:0000259" key="8">
    <source>
        <dbReference type="Pfam" id="PF06808"/>
    </source>
</evidence>
<feature type="transmembrane region" description="Helical" evidence="7">
    <location>
        <begin position="452"/>
        <end position="476"/>
    </location>
</feature>
<evidence type="ECO:0000256" key="6">
    <source>
        <dbReference type="ARBA" id="ARBA00023136"/>
    </source>
</evidence>
<gene>
    <name evidence="9" type="ORF">M3M28_08805</name>
</gene>
<keyword evidence="3" id="KW-0997">Cell inner membrane</keyword>
<keyword evidence="6 7" id="KW-0472">Membrane</keyword>
<feature type="transmembrane region" description="Helical" evidence="7">
    <location>
        <begin position="99"/>
        <end position="128"/>
    </location>
</feature>
<keyword evidence="4 7" id="KW-0812">Transmembrane</keyword>
<keyword evidence="5 7" id="KW-1133">Transmembrane helix</keyword>
<feature type="domain" description="TRAP C4-dicarboxylate transport system permease DctM subunit" evidence="8">
    <location>
        <begin position="10"/>
        <end position="468"/>
    </location>
</feature>
<evidence type="ECO:0000256" key="2">
    <source>
        <dbReference type="ARBA" id="ARBA00022475"/>
    </source>
</evidence>
<feature type="transmembrane region" description="Helical" evidence="7">
    <location>
        <begin position="28"/>
        <end position="49"/>
    </location>
</feature>
<evidence type="ECO:0000256" key="3">
    <source>
        <dbReference type="ARBA" id="ARBA00022519"/>
    </source>
</evidence>
<evidence type="ECO:0000256" key="1">
    <source>
        <dbReference type="ARBA" id="ARBA00004429"/>
    </source>
</evidence>
<dbReference type="Pfam" id="PF06808">
    <property type="entry name" value="DctM"/>
    <property type="match status" value="1"/>
</dbReference>
<organism evidence="9">
    <name type="scientific">Gulosibacter sediminis</name>
    <dbReference type="NCBI Taxonomy" id="1729695"/>
    <lineage>
        <taxon>Bacteria</taxon>
        <taxon>Bacillati</taxon>
        <taxon>Actinomycetota</taxon>
        <taxon>Actinomycetes</taxon>
        <taxon>Micrococcales</taxon>
        <taxon>Microbacteriaceae</taxon>
        <taxon>Gulosibacter</taxon>
    </lineage>
</organism>
<comment type="subcellular location">
    <subcellularLocation>
        <location evidence="1">Cell inner membrane</location>
        <topology evidence="1">Multi-pass membrane protein</topology>
    </subcellularLocation>
</comment>
<feature type="transmembrane region" description="Helical" evidence="7">
    <location>
        <begin position="140"/>
        <end position="166"/>
    </location>
</feature>
<keyword evidence="2" id="KW-1003">Cell membrane</keyword>
<feature type="transmembrane region" description="Helical" evidence="7">
    <location>
        <begin position="326"/>
        <end position="346"/>
    </location>
</feature>
<feature type="transmembrane region" description="Helical" evidence="7">
    <location>
        <begin position="172"/>
        <end position="193"/>
    </location>
</feature>
<sequence>MTTIAVIIALVALLVLLAIKTPVAIALGVSGALGLILLQGFGFAGNVLGSTPFSDTANYSLTIVPMFILMGMFAVRANLAEQVFAIASRVARRAPGGLGVATVMACAGFSAVSGSSIGTAATMSKLAVGEMRRHGYPAHFAAALVAVAGTLGVMIPPSTFLVLYAILTQQSVGQMLAAGIIPGLLSALAYTIYIMARGRKLTTSADASLASVSAKAHTDAAQLRGLRSKSSVASGTTATATVDAPAQQPAGDTTPWRELPWRGAIRVVILFAIVLGGMYSGFFTSTESAAIGAVAALVILIIENRKKGFKAVLAAFRSALQDTGSTTAMVFMIIVGSGILSTFFIAARVPDTITSAVAGMGLPPMLTMALLLVCLIPLGMVLESLSILVITVPILYPIAIELGFDGIWLGILIVKLIEIGMVTPPVGINVFVVAGTSGVPSETVFRGVTPLFFVDLAVVTLLFLVPQISLFLPGLVASTAG</sequence>
<feature type="transmembrane region" description="Helical" evidence="7">
    <location>
        <begin position="407"/>
        <end position="432"/>
    </location>
</feature>
<name>A0ABY4MY71_9MICO</name>